<dbReference type="OrthoDB" id="2506173at2759"/>
<evidence type="ECO:0000313" key="2">
    <source>
        <dbReference type="EMBL" id="KNE99081.1"/>
    </source>
</evidence>
<protein>
    <submittedName>
        <fullName evidence="2">Uncharacterized protein</fullName>
    </submittedName>
</protein>
<keyword evidence="3" id="KW-1185">Reference proteome</keyword>
<keyword evidence="1" id="KW-0732">Signal</keyword>
<dbReference type="PANTHER" id="PTHR35020:SF2">
    <property type="entry name" value="N-ACETYLGLUCOSAMINE-INDUCED PROTEIN 1"/>
    <property type="match status" value="1"/>
</dbReference>
<evidence type="ECO:0000256" key="1">
    <source>
        <dbReference type="SAM" id="SignalP"/>
    </source>
</evidence>
<dbReference type="STRING" id="1165861.A0A0L0VIP9"/>
<dbReference type="AlphaFoldDB" id="A0A0L0VIP9"/>
<dbReference type="InterPro" id="IPR022036">
    <property type="entry name" value="DUF3605"/>
</dbReference>
<sequence length="306" mass="35383">MTALINFFILTILCLIISDENHVVGRPAFKPPGELVKASEEEKPQHLRDHRTDVYNWFPSTVEAVVGGRGTFIDRTPEMDKVLKAFRDGCQDQCQTMIQRLGWENAEKTAQPPFLTAEFYGDPSKAVIIKNDYPWDLPDEVEHWVLWMTMPHISEEVFSPLDGETLPNPSFTTPERIEALLEYMSWAPVYGYCGLPEEAFTYIRLSGFEHPTDNDVWLSSKGQKVTQKEAVQAMKWAGRHINKFVVKKFPSSEFEVVWNRSPLRWRSMQKPEHIHILAIKKKSPSSFVNFNRRINEKVESLLSHTF</sequence>
<feature type="chain" id="PRO_5005550070" evidence="1">
    <location>
        <begin position="19"/>
        <end position="306"/>
    </location>
</feature>
<gene>
    <name evidence="2" type="ORF">PSTG_07732</name>
</gene>
<proteinExistence type="predicted"/>
<accession>A0A0L0VIP9</accession>
<feature type="signal peptide" evidence="1">
    <location>
        <begin position="1"/>
        <end position="18"/>
    </location>
</feature>
<dbReference type="GO" id="GO:0005737">
    <property type="term" value="C:cytoplasm"/>
    <property type="evidence" value="ECO:0007669"/>
    <property type="project" value="TreeGrafter"/>
</dbReference>
<organism evidence="2 3">
    <name type="scientific">Puccinia striiformis f. sp. tritici PST-78</name>
    <dbReference type="NCBI Taxonomy" id="1165861"/>
    <lineage>
        <taxon>Eukaryota</taxon>
        <taxon>Fungi</taxon>
        <taxon>Dikarya</taxon>
        <taxon>Basidiomycota</taxon>
        <taxon>Pucciniomycotina</taxon>
        <taxon>Pucciniomycetes</taxon>
        <taxon>Pucciniales</taxon>
        <taxon>Pucciniaceae</taxon>
        <taxon>Puccinia</taxon>
    </lineage>
</organism>
<name>A0A0L0VIP9_9BASI</name>
<dbReference type="Pfam" id="PF12239">
    <property type="entry name" value="DUF3605"/>
    <property type="match status" value="1"/>
</dbReference>
<dbReference type="EMBL" id="AJIL01000050">
    <property type="protein sequence ID" value="KNE99081.1"/>
    <property type="molecule type" value="Genomic_DNA"/>
</dbReference>
<comment type="caution">
    <text evidence="2">The sequence shown here is derived from an EMBL/GenBank/DDBJ whole genome shotgun (WGS) entry which is preliminary data.</text>
</comment>
<dbReference type="PANTHER" id="PTHR35020">
    <property type="entry name" value="N-ACETYLGLUCOSAMINE-INDUCED PROTEIN 1"/>
    <property type="match status" value="1"/>
</dbReference>
<dbReference type="GO" id="GO:0006044">
    <property type="term" value="P:N-acetylglucosamine metabolic process"/>
    <property type="evidence" value="ECO:0007669"/>
    <property type="project" value="TreeGrafter"/>
</dbReference>
<evidence type="ECO:0000313" key="3">
    <source>
        <dbReference type="Proteomes" id="UP000054564"/>
    </source>
</evidence>
<dbReference type="Proteomes" id="UP000054564">
    <property type="component" value="Unassembled WGS sequence"/>
</dbReference>
<reference evidence="3" key="1">
    <citation type="submission" date="2014-03" db="EMBL/GenBank/DDBJ databases">
        <title>The Genome Sequence of Puccinia striiformis f. sp. tritici PST-78.</title>
        <authorList>
            <consortium name="The Broad Institute Genome Sequencing Platform"/>
            <person name="Cuomo C."/>
            <person name="Hulbert S."/>
            <person name="Chen X."/>
            <person name="Walker B."/>
            <person name="Young S.K."/>
            <person name="Zeng Q."/>
            <person name="Gargeya S."/>
            <person name="Fitzgerald M."/>
            <person name="Haas B."/>
            <person name="Abouelleil A."/>
            <person name="Alvarado L."/>
            <person name="Arachchi H.M."/>
            <person name="Berlin A.M."/>
            <person name="Chapman S.B."/>
            <person name="Goldberg J."/>
            <person name="Griggs A."/>
            <person name="Gujja S."/>
            <person name="Hansen M."/>
            <person name="Howarth C."/>
            <person name="Imamovic A."/>
            <person name="Larimer J."/>
            <person name="McCowan C."/>
            <person name="Montmayeur A."/>
            <person name="Murphy C."/>
            <person name="Neiman D."/>
            <person name="Pearson M."/>
            <person name="Priest M."/>
            <person name="Roberts A."/>
            <person name="Saif S."/>
            <person name="Shea T."/>
            <person name="Sisk P."/>
            <person name="Sykes S."/>
            <person name="Wortman J."/>
            <person name="Nusbaum C."/>
            <person name="Birren B."/>
        </authorList>
    </citation>
    <scope>NUCLEOTIDE SEQUENCE [LARGE SCALE GENOMIC DNA]</scope>
    <source>
        <strain evidence="3">race PST-78</strain>
    </source>
</reference>